<name>K1R2S0_MAGGI</name>
<dbReference type="PROSITE" id="PS50088">
    <property type="entry name" value="ANK_REPEAT"/>
    <property type="match status" value="3"/>
</dbReference>
<dbReference type="AlphaFoldDB" id="K1R2S0"/>
<evidence type="ECO:0000256" key="3">
    <source>
        <dbReference type="ARBA" id="ARBA00023157"/>
    </source>
</evidence>
<dbReference type="InParanoid" id="K1R2S0"/>
<dbReference type="PROSITE" id="PS50923">
    <property type="entry name" value="SUSHI"/>
    <property type="match status" value="1"/>
</dbReference>
<dbReference type="EMBL" id="JH816139">
    <property type="protein sequence ID" value="EKC28081.1"/>
    <property type="molecule type" value="Genomic_DNA"/>
</dbReference>
<protein>
    <submittedName>
        <fullName evidence="6">Uncharacterized protein</fullName>
    </submittedName>
</protein>
<dbReference type="SUPFAM" id="SSF57535">
    <property type="entry name" value="Complement control module/SCR domain"/>
    <property type="match status" value="1"/>
</dbReference>
<dbReference type="Pfam" id="PF12796">
    <property type="entry name" value="Ank_2"/>
    <property type="match status" value="1"/>
</dbReference>
<dbReference type="SUPFAM" id="SSF63825">
    <property type="entry name" value="YWTD domain"/>
    <property type="match status" value="1"/>
</dbReference>
<sequence length="612" mass="66628">MFAMHEVHSASSDANKYNYRRIPNNIIETFAVDAISDIIYFVDSSSGSLKKHDIISRKTSTIASVSSARGTCQILNGGCGELCVPEENGRRCECDIGLQLQPDQSCDSGFAYADRLAIDYSTGNLYYTAVGPTTSQSYIGVVHRSTSLHKTLIYNLHSPRDIALYPSKGRITKINKLTGLKVVFMSNHPELGRLDSLDIYADEIQDVSLSCLSKNGFCSTFCFPTPTGRTCGCQDNVNLQADQVTCHGAILCPVSMNSVVLSPNCSRRIRDSCSFSCIDGYRPTTSTTLVCTADGTWNRDTNTLCSRTTPEEQTGNSAYVYAGLSAAGVVVLLVTVVIGIYCLKKRRDNSTRNPYEGHHISNESSGYTTFGNGGYDDYRYEEGAVVLIDRGCDVHLHDKNSVSPFEECLRKNLIKVKINLAYIEHSLIMLTSVLTKIVNKGEDVNAVLSNGEPPVCEAVKNASKDVLSVLIKVGKCNVNTVGSKGESPLFTAAKSGYSDICRLLLDAGADPDFILPANQHTPLITAASNDNDDVIKVLLKHGCNVNHCDVMGKSALWHAYSNSNTDSMKLLLRAGSDKNIPNAEGQTLLDDAKDAEDDDVIELLTKFTQSWT</sequence>
<dbReference type="SUPFAM" id="SSF48403">
    <property type="entry name" value="Ankyrin repeat"/>
    <property type="match status" value="1"/>
</dbReference>
<feature type="repeat" description="ANK" evidence="4">
    <location>
        <begin position="518"/>
        <end position="550"/>
    </location>
</feature>
<organism evidence="6">
    <name type="scientific">Magallana gigas</name>
    <name type="common">Pacific oyster</name>
    <name type="synonym">Crassostrea gigas</name>
    <dbReference type="NCBI Taxonomy" id="29159"/>
    <lineage>
        <taxon>Eukaryota</taxon>
        <taxon>Metazoa</taxon>
        <taxon>Spiralia</taxon>
        <taxon>Lophotrochozoa</taxon>
        <taxon>Mollusca</taxon>
        <taxon>Bivalvia</taxon>
        <taxon>Autobranchia</taxon>
        <taxon>Pteriomorphia</taxon>
        <taxon>Ostreida</taxon>
        <taxon>Ostreoidea</taxon>
        <taxon>Ostreidae</taxon>
        <taxon>Magallana</taxon>
    </lineage>
</organism>
<dbReference type="InterPro" id="IPR009030">
    <property type="entry name" value="Growth_fac_rcpt_cys_sf"/>
</dbReference>
<evidence type="ECO:0000256" key="1">
    <source>
        <dbReference type="ARBA" id="ARBA00022737"/>
    </source>
</evidence>
<dbReference type="Gene3D" id="2.10.70.10">
    <property type="entry name" value="Complement Module, domain 1"/>
    <property type="match status" value="1"/>
</dbReference>
<dbReference type="PANTHER" id="PTHR24198:SF165">
    <property type="entry name" value="ANKYRIN REPEAT-CONTAINING PROTEIN-RELATED"/>
    <property type="match status" value="1"/>
</dbReference>
<dbReference type="InterPro" id="IPR002110">
    <property type="entry name" value="Ankyrin_rpt"/>
</dbReference>
<evidence type="ECO:0000256" key="4">
    <source>
        <dbReference type="PROSITE-ProRule" id="PRU00023"/>
    </source>
</evidence>
<evidence type="ECO:0000256" key="2">
    <source>
        <dbReference type="ARBA" id="ARBA00023043"/>
    </source>
</evidence>
<dbReference type="SUPFAM" id="SSF57184">
    <property type="entry name" value="Growth factor receptor domain"/>
    <property type="match status" value="1"/>
</dbReference>
<evidence type="ECO:0000256" key="5">
    <source>
        <dbReference type="PROSITE-ProRule" id="PRU00302"/>
    </source>
</evidence>
<evidence type="ECO:0000313" key="6">
    <source>
        <dbReference type="EMBL" id="EKC28081.1"/>
    </source>
</evidence>
<comment type="caution">
    <text evidence="5">Lacks conserved residue(s) required for the propagation of feature annotation.</text>
</comment>
<gene>
    <name evidence="6" type="ORF">CGI_10004662</name>
</gene>
<dbReference type="InterPro" id="IPR036770">
    <property type="entry name" value="Ankyrin_rpt-contain_sf"/>
</dbReference>
<dbReference type="PROSITE" id="PS50297">
    <property type="entry name" value="ANK_REP_REGION"/>
    <property type="match status" value="2"/>
</dbReference>
<keyword evidence="5" id="KW-0768">Sushi</keyword>
<dbReference type="Gene3D" id="2.120.10.30">
    <property type="entry name" value="TolB, C-terminal domain"/>
    <property type="match status" value="3"/>
</dbReference>
<accession>K1R2S0</accession>
<feature type="repeat" description="ANK" evidence="4">
    <location>
        <begin position="551"/>
        <end position="583"/>
    </location>
</feature>
<feature type="repeat" description="ANK" evidence="4">
    <location>
        <begin position="484"/>
        <end position="512"/>
    </location>
</feature>
<keyword evidence="1" id="KW-0677">Repeat</keyword>
<dbReference type="InterPro" id="IPR000436">
    <property type="entry name" value="Sushi_SCR_CCP_dom"/>
</dbReference>
<dbReference type="PANTHER" id="PTHR24198">
    <property type="entry name" value="ANKYRIN REPEAT AND PROTEIN KINASE DOMAIN-CONTAINING PROTEIN"/>
    <property type="match status" value="1"/>
</dbReference>
<keyword evidence="3" id="KW-1015">Disulfide bond</keyword>
<reference evidence="6" key="1">
    <citation type="journal article" date="2012" name="Nature">
        <title>The oyster genome reveals stress adaptation and complexity of shell formation.</title>
        <authorList>
            <person name="Zhang G."/>
            <person name="Fang X."/>
            <person name="Guo X."/>
            <person name="Li L."/>
            <person name="Luo R."/>
            <person name="Xu F."/>
            <person name="Yang P."/>
            <person name="Zhang L."/>
            <person name="Wang X."/>
            <person name="Qi H."/>
            <person name="Xiong Z."/>
            <person name="Que H."/>
            <person name="Xie Y."/>
            <person name="Holland P.W."/>
            <person name="Paps J."/>
            <person name="Zhu Y."/>
            <person name="Wu F."/>
            <person name="Chen Y."/>
            <person name="Wang J."/>
            <person name="Peng C."/>
            <person name="Meng J."/>
            <person name="Yang L."/>
            <person name="Liu J."/>
            <person name="Wen B."/>
            <person name="Zhang N."/>
            <person name="Huang Z."/>
            <person name="Zhu Q."/>
            <person name="Feng Y."/>
            <person name="Mount A."/>
            <person name="Hedgecock D."/>
            <person name="Xu Z."/>
            <person name="Liu Y."/>
            <person name="Domazet-Loso T."/>
            <person name="Du Y."/>
            <person name="Sun X."/>
            <person name="Zhang S."/>
            <person name="Liu B."/>
            <person name="Cheng P."/>
            <person name="Jiang X."/>
            <person name="Li J."/>
            <person name="Fan D."/>
            <person name="Wang W."/>
            <person name="Fu W."/>
            <person name="Wang T."/>
            <person name="Wang B."/>
            <person name="Zhang J."/>
            <person name="Peng Z."/>
            <person name="Li Y."/>
            <person name="Li N."/>
            <person name="Wang J."/>
            <person name="Chen M."/>
            <person name="He Y."/>
            <person name="Tan F."/>
            <person name="Song X."/>
            <person name="Zheng Q."/>
            <person name="Huang R."/>
            <person name="Yang H."/>
            <person name="Du X."/>
            <person name="Chen L."/>
            <person name="Yang M."/>
            <person name="Gaffney P.M."/>
            <person name="Wang S."/>
            <person name="Luo L."/>
            <person name="She Z."/>
            <person name="Ming Y."/>
            <person name="Huang W."/>
            <person name="Zhang S."/>
            <person name="Huang B."/>
            <person name="Zhang Y."/>
            <person name="Qu T."/>
            <person name="Ni P."/>
            <person name="Miao G."/>
            <person name="Wang J."/>
            <person name="Wang Q."/>
            <person name="Steinberg C.E."/>
            <person name="Wang H."/>
            <person name="Li N."/>
            <person name="Qian L."/>
            <person name="Zhang G."/>
            <person name="Li Y."/>
            <person name="Yang H."/>
            <person name="Liu X."/>
            <person name="Wang J."/>
            <person name="Yin Y."/>
            <person name="Wang J."/>
        </authorList>
    </citation>
    <scope>NUCLEOTIDE SEQUENCE [LARGE SCALE GENOMIC DNA]</scope>
    <source>
        <strain evidence="6">05x7-T-G4-1.051#20</strain>
    </source>
</reference>
<dbReference type="InterPro" id="IPR035976">
    <property type="entry name" value="Sushi/SCR/CCP_sf"/>
</dbReference>
<dbReference type="SMART" id="SM00248">
    <property type="entry name" value="ANK"/>
    <property type="match status" value="4"/>
</dbReference>
<dbReference type="Pfam" id="PF00084">
    <property type="entry name" value="Sushi"/>
    <property type="match status" value="1"/>
</dbReference>
<dbReference type="InterPro" id="IPR011042">
    <property type="entry name" value="6-blade_b-propeller_TolB-like"/>
</dbReference>
<proteinExistence type="predicted"/>
<keyword evidence="2 4" id="KW-0040">ANK repeat</keyword>
<dbReference type="Gene3D" id="1.25.40.20">
    <property type="entry name" value="Ankyrin repeat-containing domain"/>
    <property type="match status" value="1"/>
</dbReference>
<dbReference type="HOGENOM" id="CLU_446366_0_0_1"/>
<dbReference type="CDD" id="cd00033">
    <property type="entry name" value="CCP"/>
    <property type="match status" value="1"/>
</dbReference>